<evidence type="ECO:0000313" key="3">
    <source>
        <dbReference type="Proteomes" id="UP001642464"/>
    </source>
</evidence>
<feature type="region of interest" description="Disordered" evidence="1">
    <location>
        <begin position="134"/>
        <end position="158"/>
    </location>
</feature>
<proteinExistence type="predicted"/>
<reference evidence="2 3" key="1">
    <citation type="submission" date="2024-02" db="EMBL/GenBank/DDBJ databases">
        <authorList>
            <person name="Chen Y."/>
            <person name="Shah S."/>
            <person name="Dougan E. K."/>
            <person name="Thang M."/>
            <person name="Chan C."/>
        </authorList>
    </citation>
    <scope>NUCLEOTIDE SEQUENCE [LARGE SCALE GENOMIC DNA]</scope>
</reference>
<dbReference type="Proteomes" id="UP001642464">
    <property type="component" value="Unassembled WGS sequence"/>
</dbReference>
<protein>
    <recommendedName>
        <fullName evidence="4">ASCH domain-containing protein</fullName>
    </recommendedName>
</protein>
<evidence type="ECO:0008006" key="4">
    <source>
        <dbReference type="Google" id="ProtNLM"/>
    </source>
</evidence>
<evidence type="ECO:0000313" key="2">
    <source>
        <dbReference type="EMBL" id="CAK9001061.1"/>
    </source>
</evidence>
<gene>
    <name evidence="2" type="ORF">SCF082_LOCUS6765</name>
</gene>
<evidence type="ECO:0000256" key="1">
    <source>
        <dbReference type="SAM" id="MobiDB-lite"/>
    </source>
</evidence>
<dbReference type="Gene3D" id="2.30.130.30">
    <property type="entry name" value="Hypothetical protein"/>
    <property type="match status" value="1"/>
</dbReference>
<dbReference type="InterPro" id="IPR015947">
    <property type="entry name" value="PUA-like_sf"/>
</dbReference>
<comment type="caution">
    <text evidence="2">The sequence shown here is derived from an EMBL/GenBank/DDBJ whole genome shotgun (WGS) entry which is preliminary data.</text>
</comment>
<keyword evidence="3" id="KW-1185">Reference proteome</keyword>
<name>A0ABP0IGQ0_9DINO</name>
<dbReference type="SUPFAM" id="SSF88697">
    <property type="entry name" value="PUA domain-like"/>
    <property type="match status" value="1"/>
</dbReference>
<sequence length="158" mass="18031">MSTDFPRPDLTLTLKQEYAYQILAGNKEYESRHLKGNGKLANLQPGQVVSFHWYTSERVMAQVSEILKFESLQAMLTEIHPSKFLPSGNFSIAEASEEVYMKMLKIKPSEVHPMQEMIVMKLVRPKYFKCVQPQKKKRAATGDFGDSEPSKKAKMTNA</sequence>
<dbReference type="EMBL" id="CAXAMM010003738">
    <property type="protein sequence ID" value="CAK9001061.1"/>
    <property type="molecule type" value="Genomic_DNA"/>
</dbReference>
<accession>A0ABP0IGQ0</accession>
<organism evidence="2 3">
    <name type="scientific">Durusdinium trenchii</name>
    <dbReference type="NCBI Taxonomy" id="1381693"/>
    <lineage>
        <taxon>Eukaryota</taxon>
        <taxon>Sar</taxon>
        <taxon>Alveolata</taxon>
        <taxon>Dinophyceae</taxon>
        <taxon>Suessiales</taxon>
        <taxon>Symbiodiniaceae</taxon>
        <taxon>Durusdinium</taxon>
    </lineage>
</organism>